<protein>
    <recommendedName>
        <fullName evidence="3">Plug domain-containing protein</fullName>
    </recommendedName>
</protein>
<evidence type="ECO:0000313" key="2">
    <source>
        <dbReference type="Proteomes" id="UP000321938"/>
    </source>
</evidence>
<dbReference type="Proteomes" id="UP000321938">
    <property type="component" value="Unassembled WGS sequence"/>
</dbReference>
<proteinExistence type="predicted"/>
<sequence length="795" mass="90887">MKKKYTTSKTIPYNLFIYVFCLLCFNISAGQNKTVVESSFNEYVNLPREVAFAHLNKSLYLKGETIGFSVYVLDKNTKKPSTKTTNVYTLVTDENNKIIKKQLIWAKDGNAYGSFSIDSTFTNGHYTFKAYTNWMKNFDEQNLYSQSIKIVDPEVTIGTAKITISSKLDAQFLPEGGHLIADAENSVGIVIKDTLGYGTPNITGRVLNDNNMIVSNFKTNHLGIGKFLLLHDSKASYRVEIDFRNRIQMFDLVAADEKGINIALNQVASRVALTFNTNDKTLSTIKNKPYTLFIHNGSQSKTIKVKFENRTTLTKAIDRKDLFVGINIFTLFNESNTPVLERIFFNYDGIETLKTAEAFTKKNEDSLSIQVPVSGIKIAEKAHLSISVLPYDTKSYNADHNILSYTLLQPYIKGYIENAKYYFSDINMKKQYELDNLLLTQGWSSYEWNSVFNNPPKQMFEFETGIAFTANTNKTNENGRYILHTSKNHTAQAYIVSKNESTFSHKGFIVEDDEQIEFTEVVGKTKMQKPNLYLQFTPSRIPRINNFITVLTLKEGSIFEANGSDALFDTEWDNIEKLDEVVIKANIEKQRIDKLTKYHSGGRIDLFDDDQRANEIDLANYLSGKGFQVFQDLLSGTFSIRRGRDSPAVFLNRRRVRDLSELVLFNMSDIDYIAIDRTTKGYDASIIGEGGSIHIKTDLNLRFKNDKRKEFNQKISLPLTFTSPKTYYVPKYVYYDSDFFREYGVIDWIPNMVLSESNAINLKIPNTKTKHIKLFIEGMTNEGRFISEEKIITLD</sequence>
<evidence type="ECO:0000313" key="1">
    <source>
        <dbReference type="EMBL" id="TXE17858.1"/>
    </source>
</evidence>
<evidence type="ECO:0008006" key="3">
    <source>
        <dbReference type="Google" id="ProtNLM"/>
    </source>
</evidence>
<name>A0A5C7BBY8_9FLAO</name>
<organism evidence="1 2">
    <name type="scientific">Psychroserpens burtonensis</name>
    <dbReference type="NCBI Taxonomy" id="49278"/>
    <lineage>
        <taxon>Bacteria</taxon>
        <taxon>Pseudomonadati</taxon>
        <taxon>Bacteroidota</taxon>
        <taxon>Flavobacteriia</taxon>
        <taxon>Flavobacteriales</taxon>
        <taxon>Flavobacteriaceae</taxon>
        <taxon>Psychroserpens</taxon>
    </lineage>
</organism>
<gene>
    <name evidence="1" type="ORF">ES692_08135</name>
</gene>
<keyword evidence="2" id="KW-1185">Reference proteome</keyword>
<comment type="caution">
    <text evidence="1">The sequence shown here is derived from an EMBL/GenBank/DDBJ whole genome shotgun (WGS) entry which is preliminary data.</text>
</comment>
<reference evidence="1 2" key="1">
    <citation type="submission" date="2019-08" db="EMBL/GenBank/DDBJ databases">
        <title>Genome of Psychroserpens burtonensis ACAM 167.</title>
        <authorList>
            <person name="Bowman J.P."/>
        </authorList>
    </citation>
    <scope>NUCLEOTIDE SEQUENCE [LARGE SCALE GENOMIC DNA]</scope>
    <source>
        <strain evidence="1 2">ACAM 167</strain>
    </source>
</reference>
<dbReference type="AlphaFoldDB" id="A0A5C7BBY8"/>
<dbReference type="EMBL" id="VOSB01000010">
    <property type="protein sequence ID" value="TXE17858.1"/>
    <property type="molecule type" value="Genomic_DNA"/>
</dbReference>
<accession>A0A5C7BBY8</accession>
<dbReference type="OrthoDB" id="679547at2"/>
<dbReference type="RefSeq" id="WP_147231548.1">
    <property type="nucleotide sequence ID" value="NZ_VOSB01000010.1"/>
</dbReference>
<dbReference type="Gene3D" id="2.60.40.1930">
    <property type="match status" value="1"/>
</dbReference>